<dbReference type="RefSeq" id="XP_041199042.1">
    <property type="nucleotide sequence ID" value="XM_041334186.1"/>
</dbReference>
<protein>
    <recommendedName>
        <fullName evidence="4">WW domain-containing protein</fullName>
    </recommendedName>
</protein>
<evidence type="ECO:0000256" key="1">
    <source>
        <dbReference type="SAM" id="MobiDB-lite"/>
    </source>
</evidence>
<proteinExistence type="predicted"/>
<feature type="region of interest" description="Disordered" evidence="1">
    <location>
        <begin position="154"/>
        <end position="175"/>
    </location>
</feature>
<feature type="region of interest" description="Disordered" evidence="1">
    <location>
        <begin position="95"/>
        <end position="140"/>
    </location>
</feature>
<dbReference type="AlphaFoldDB" id="A0A9P7EN38"/>
<comment type="caution">
    <text evidence="2">The sequence shown here is derived from an EMBL/GenBank/DDBJ whole genome shotgun (WGS) entry which is preliminary data.</text>
</comment>
<organism evidence="2 3">
    <name type="scientific">Suillus subaureus</name>
    <dbReference type="NCBI Taxonomy" id="48587"/>
    <lineage>
        <taxon>Eukaryota</taxon>
        <taxon>Fungi</taxon>
        <taxon>Dikarya</taxon>
        <taxon>Basidiomycota</taxon>
        <taxon>Agaricomycotina</taxon>
        <taxon>Agaricomycetes</taxon>
        <taxon>Agaricomycetidae</taxon>
        <taxon>Boletales</taxon>
        <taxon>Suillineae</taxon>
        <taxon>Suillaceae</taxon>
        <taxon>Suillus</taxon>
    </lineage>
</organism>
<gene>
    <name evidence="2" type="ORF">BJ212DRAFT_1316168</name>
</gene>
<name>A0A9P7EN38_9AGAM</name>
<accession>A0A9P7EN38</accession>
<reference evidence="2" key="1">
    <citation type="journal article" date="2020" name="New Phytol.">
        <title>Comparative genomics reveals dynamic genome evolution in host specialist ectomycorrhizal fungi.</title>
        <authorList>
            <person name="Lofgren L.A."/>
            <person name="Nguyen N.H."/>
            <person name="Vilgalys R."/>
            <person name="Ruytinx J."/>
            <person name="Liao H.L."/>
            <person name="Branco S."/>
            <person name="Kuo A."/>
            <person name="LaButti K."/>
            <person name="Lipzen A."/>
            <person name="Andreopoulos W."/>
            <person name="Pangilinan J."/>
            <person name="Riley R."/>
            <person name="Hundley H."/>
            <person name="Na H."/>
            <person name="Barry K."/>
            <person name="Grigoriev I.V."/>
            <person name="Stajich J.E."/>
            <person name="Kennedy P.G."/>
        </authorList>
    </citation>
    <scope>NUCLEOTIDE SEQUENCE</scope>
    <source>
        <strain evidence="2">MN1</strain>
    </source>
</reference>
<feature type="compositionally biased region" description="Low complexity" evidence="1">
    <location>
        <begin position="121"/>
        <end position="130"/>
    </location>
</feature>
<dbReference type="EMBL" id="JABBWG010000002">
    <property type="protein sequence ID" value="KAG1825789.1"/>
    <property type="molecule type" value="Genomic_DNA"/>
</dbReference>
<dbReference type="OrthoDB" id="2367685at2759"/>
<keyword evidence="3" id="KW-1185">Reference proteome</keyword>
<sequence length="284" mass="31094">MIDEYNSETQTGRAWTLLVLGSQLIITPIVSRMSQLPLPEGWIQEYDPQQKHPFWVDTSADPPRAIWVHPYEDEQFLSENPDVKAKVEKLRVPLADPPPYEQRRHSFSGGETAAPLHTDAKSSSSAISPPIDEHHEERKRGMFGKLKDKAIGTKEEREAYKKQKAEERARDEELRREARRRNLEERAAYMQQHGGYPPYGGYGNPGYSGGYYGPGPSQYGPPAGDPYAYNGGRYGRRGRSGGFGGGMGLPLLGGLAGGLLLGDMLDGGFGGGGFDGGFGGGGFF</sequence>
<feature type="compositionally biased region" description="Basic and acidic residues" evidence="1">
    <location>
        <begin position="131"/>
        <end position="140"/>
    </location>
</feature>
<dbReference type="Proteomes" id="UP000807769">
    <property type="component" value="Unassembled WGS sequence"/>
</dbReference>
<evidence type="ECO:0000313" key="3">
    <source>
        <dbReference type="Proteomes" id="UP000807769"/>
    </source>
</evidence>
<dbReference type="GeneID" id="64628203"/>
<evidence type="ECO:0008006" key="4">
    <source>
        <dbReference type="Google" id="ProtNLM"/>
    </source>
</evidence>
<evidence type="ECO:0000313" key="2">
    <source>
        <dbReference type="EMBL" id="KAG1825789.1"/>
    </source>
</evidence>